<protein>
    <submittedName>
        <fullName evidence="1">Uncharacterized protein</fullName>
    </submittedName>
</protein>
<reference evidence="2" key="1">
    <citation type="journal article" date="2015" name="Nat. Genet.">
        <title>The genome and transcriptome of the zoonotic hookworm Ancylostoma ceylanicum identify infection-specific gene families.</title>
        <authorList>
            <person name="Schwarz E.M."/>
            <person name="Hu Y."/>
            <person name="Antoshechkin I."/>
            <person name="Miller M.M."/>
            <person name="Sternberg P.W."/>
            <person name="Aroian R.V."/>
        </authorList>
    </citation>
    <scope>NUCLEOTIDE SEQUENCE</scope>
    <source>
        <strain evidence="2">HY135</strain>
    </source>
</reference>
<sequence length="85" mass="9137">MGALVVLEQKNSTGHLPTALFLDCFSNLEKEISVIVSRDCGILFEVVNQKDSFCIHVAKIFPAVGSIHGLTGLGEPARLHSLLCS</sequence>
<dbReference type="Proteomes" id="UP000024635">
    <property type="component" value="Unassembled WGS sequence"/>
</dbReference>
<comment type="caution">
    <text evidence="1">The sequence shown here is derived from an EMBL/GenBank/DDBJ whole genome shotgun (WGS) entry which is preliminary data.</text>
</comment>
<evidence type="ECO:0000313" key="1">
    <source>
        <dbReference type="EMBL" id="EYB84624.1"/>
    </source>
</evidence>
<organism evidence="1 2">
    <name type="scientific">Ancylostoma ceylanicum</name>
    <dbReference type="NCBI Taxonomy" id="53326"/>
    <lineage>
        <taxon>Eukaryota</taxon>
        <taxon>Metazoa</taxon>
        <taxon>Ecdysozoa</taxon>
        <taxon>Nematoda</taxon>
        <taxon>Chromadorea</taxon>
        <taxon>Rhabditida</taxon>
        <taxon>Rhabditina</taxon>
        <taxon>Rhabditomorpha</taxon>
        <taxon>Strongyloidea</taxon>
        <taxon>Ancylostomatidae</taxon>
        <taxon>Ancylostomatinae</taxon>
        <taxon>Ancylostoma</taxon>
    </lineage>
</organism>
<proteinExistence type="predicted"/>
<evidence type="ECO:0000313" key="2">
    <source>
        <dbReference type="Proteomes" id="UP000024635"/>
    </source>
</evidence>
<dbReference type="EMBL" id="JARK01001649">
    <property type="protein sequence ID" value="EYB84624.1"/>
    <property type="molecule type" value="Genomic_DNA"/>
</dbReference>
<accession>A0A016S316</accession>
<dbReference type="AlphaFoldDB" id="A0A016S316"/>
<gene>
    <name evidence="1" type="primary">Acey_s0313.g2194</name>
    <name evidence="1" type="ORF">Y032_0313g2194</name>
</gene>
<name>A0A016S316_9BILA</name>
<keyword evidence="2" id="KW-1185">Reference proteome</keyword>